<evidence type="ECO:0000313" key="5">
    <source>
        <dbReference type="EMBL" id="MCJ2182812.1"/>
    </source>
</evidence>
<dbReference type="CDD" id="cd02197">
    <property type="entry name" value="HypE"/>
    <property type="match status" value="1"/>
</dbReference>
<feature type="domain" description="PurM-like C-terminal" evidence="4">
    <location>
        <begin position="177"/>
        <end position="326"/>
    </location>
</feature>
<feature type="domain" description="PurM-like N-terminal" evidence="3">
    <location>
        <begin position="59"/>
        <end position="164"/>
    </location>
</feature>
<dbReference type="InterPro" id="IPR036676">
    <property type="entry name" value="PurM-like_C_sf"/>
</dbReference>
<gene>
    <name evidence="5" type="primary">hypE</name>
    <name evidence="5" type="ORF">MTR62_08925</name>
</gene>
<dbReference type="InterPro" id="IPR011854">
    <property type="entry name" value="HypE"/>
</dbReference>
<name>A0ABT0BCN2_9SPHN</name>
<dbReference type="NCBIfam" id="TIGR02124">
    <property type="entry name" value="hypE"/>
    <property type="match status" value="1"/>
</dbReference>
<evidence type="ECO:0000259" key="4">
    <source>
        <dbReference type="Pfam" id="PF02769"/>
    </source>
</evidence>
<comment type="similarity">
    <text evidence="1">Belongs to the HypE family.</text>
</comment>
<dbReference type="SUPFAM" id="SSF55326">
    <property type="entry name" value="PurM N-terminal domain-like"/>
    <property type="match status" value="1"/>
</dbReference>
<sequence>MESIDREPGRRPTIRPDERVTMSHGGGGRATAELIRRIFAPHFANPLLEQGHDVARLERPEGRIVVSTDGHVISPLFFPGGDIGSLAVHGTLNDVAMGGARPIALTAGFVIEEGFALADLERIAASMGAAARRAGVPIATGDTKVVERGKGDGVFITTTGIGVVPDGVEIGPDRLAAGQAVLLSGTLGDHGVAILSQRQGLEFGTTIRSDSAALHRMVADMVAAAPGLALLRDPTRGGLSATLNELVEGTRLGIAIDEAAIPVRGEVASACELLGLDPLHIANEGKLVCICDARDAEPLLAVMRRHPEGREAVRIGSVTAEQPGFVRMTTAIGGTRIVDWLSGEQLPRIC</sequence>
<proteinExistence type="inferred from homology"/>
<feature type="region of interest" description="Disordered" evidence="2">
    <location>
        <begin position="1"/>
        <end position="27"/>
    </location>
</feature>
<protein>
    <submittedName>
        <fullName evidence="5">Hydrogenase expression/formation protein HypE</fullName>
    </submittedName>
</protein>
<dbReference type="InterPro" id="IPR036921">
    <property type="entry name" value="PurM-like_N_sf"/>
</dbReference>
<dbReference type="InterPro" id="IPR016188">
    <property type="entry name" value="PurM-like_N"/>
</dbReference>
<dbReference type="RefSeq" id="WP_244019424.1">
    <property type="nucleotide sequence ID" value="NZ_JALHLF010000026.1"/>
</dbReference>
<evidence type="ECO:0000256" key="2">
    <source>
        <dbReference type="SAM" id="MobiDB-lite"/>
    </source>
</evidence>
<dbReference type="Gene3D" id="3.90.650.10">
    <property type="entry name" value="PurM-like C-terminal domain"/>
    <property type="match status" value="1"/>
</dbReference>
<dbReference type="EMBL" id="JALHLF010000026">
    <property type="protein sequence ID" value="MCJ2182812.1"/>
    <property type="molecule type" value="Genomic_DNA"/>
</dbReference>
<reference evidence="5" key="1">
    <citation type="submission" date="2022-03" db="EMBL/GenBank/DDBJ databases">
        <title>Identification of a novel bacterium isolated from mangrove sediments.</title>
        <authorList>
            <person name="Pan X."/>
        </authorList>
    </citation>
    <scope>NUCLEOTIDE SEQUENCE</scope>
    <source>
        <strain evidence="5">B1949</strain>
    </source>
</reference>
<dbReference type="PANTHER" id="PTHR30303">
    <property type="entry name" value="HYDROGENASE ISOENZYMES FORMATION PROTEIN HYPE"/>
    <property type="match status" value="1"/>
</dbReference>
<dbReference type="Gene3D" id="3.30.1330.10">
    <property type="entry name" value="PurM-like, N-terminal domain"/>
    <property type="match status" value="1"/>
</dbReference>
<feature type="compositionally biased region" description="Basic and acidic residues" evidence="2">
    <location>
        <begin position="1"/>
        <end position="21"/>
    </location>
</feature>
<dbReference type="PIRSF" id="PIRSF005644">
    <property type="entry name" value="Hdrgns_mtr_HypE"/>
    <property type="match status" value="1"/>
</dbReference>
<evidence type="ECO:0000256" key="1">
    <source>
        <dbReference type="ARBA" id="ARBA00006243"/>
    </source>
</evidence>
<keyword evidence="6" id="KW-1185">Reference proteome</keyword>
<evidence type="ECO:0000259" key="3">
    <source>
        <dbReference type="Pfam" id="PF00586"/>
    </source>
</evidence>
<comment type="caution">
    <text evidence="5">The sequence shown here is derived from an EMBL/GenBank/DDBJ whole genome shotgun (WGS) entry which is preliminary data.</text>
</comment>
<dbReference type="PANTHER" id="PTHR30303:SF0">
    <property type="entry name" value="CARBAMOYL DEHYDRATASE HYPE"/>
    <property type="match status" value="1"/>
</dbReference>
<dbReference type="SUPFAM" id="SSF56042">
    <property type="entry name" value="PurM C-terminal domain-like"/>
    <property type="match status" value="1"/>
</dbReference>
<dbReference type="Pfam" id="PF02769">
    <property type="entry name" value="AIRS_C"/>
    <property type="match status" value="1"/>
</dbReference>
<dbReference type="InterPro" id="IPR010918">
    <property type="entry name" value="PurM-like_C_dom"/>
</dbReference>
<accession>A0ABT0BCN2</accession>
<dbReference type="Pfam" id="PF00586">
    <property type="entry name" value="AIRS"/>
    <property type="match status" value="1"/>
</dbReference>
<evidence type="ECO:0000313" key="6">
    <source>
        <dbReference type="Proteomes" id="UP001162881"/>
    </source>
</evidence>
<organism evidence="5 6">
    <name type="scientific">Novosphingobium organovorum</name>
    <dbReference type="NCBI Taxonomy" id="2930092"/>
    <lineage>
        <taxon>Bacteria</taxon>
        <taxon>Pseudomonadati</taxon>
        <taxon>Pseudomonadota</taxon>
        <taxon>Alphaproteobacteria</taxon>
        <taxon>Sphingomonadales</taxon>
        <taxon>Sphingomonadaceae</taxon>
        <taxon>Novosphingobium</taxon>
    </lineage>
</organism>
<dbReference type="Proteomes" id="UP001162881">
    <property type="component" value="Unassembled WGS sequence"/>
</dbReference>